<name>A0ABP9DAW7_9BACT</name>
<accession>A0ABP9DAW7</accession>
<comment type="caution">
    <text evidence="1">The sequence shown here is derived from an EMBL/GenBank/DDBJ whole genome shotgun (WGS) entry which is preliminary data.</text>
</comment>
<dbReference type="Proteomes" id="UP001500298">
    <property type="component" value="Unassembled WGS sequence"/>
</dbReference>
<evidence type="ECO:0000313" key="2">
    <source>
        <dbReference type="Proteomes" id="UP001500298"/>
    </source>
</evidence>
<reference evidence="2" key="1">
    <citation type="journal article" date="2019" name="Int. J. Syst. Evol. Microbiol.">
        <title>The Global Catalogue of Microorganisms (GCM) 10K type strain sequencing project: providing services to taxonomists for standard genome sequencing and annotation.</title>
        <authorList>
            <consortium name="The Broad Institute Genomics Platform"/>
            <consortium name="The Broad Institute Genome Sequencing Center for Infectious Disease"/>
            <person name="Wu L."/>
            <person name="Ma J."/>
        </authorList>
    </citation>
    <scope>NUCLEOTIDE SEQUENCE [LARGE SCALE GENOMIC DNA]</scope>
    <source>
        <strain evidence="2">JCM 18326</strain>
    </source>
</reference>
<keyword evidence="2" id="KW-1185">Reference proteome</keyword>
<organism evidence="1 2">
    <name type="scientific">Algivirga pacifica</name>
    <dbReference type="NCBI Taxonomy" id="1162670"/>
    <lineage>
        <taxon>Bacteria</taxon>
        <taxon>Pseudomonadati</taxon>
        <taxon>Bacteroidota</taxon>
        <taxon>Cytophagia</taxon>
        <taxon>Cytophagales</taxon>
        <taxon>Flammeovirgaceae</taxon>
        <taxon>Algivirga</taxon>
    </lineage>
</organism>
<dbReference type="RefSeq" id="WP_345372112.1">
    <property type="nucleotide sequence ID" value="NZ_BAABJX010000036.1"/>
</dbReference>
<protein>
    <submittedName>
        <fullName evidence="1">Uncharacterized protein</fullName>
    </submittedName>
</protein>
<evidence type="ECO:0000313" key="1">
    <source>
        <dbReference type="EMBL" id="GAA4838001.1"/>
    </source>
</evidence>
<sequence length="191" mass="23334">MKWIYHIQNNQIWKKNDTTGIQSLLLRPVWEDDDRIFTAGIIDFNIVSVKQLQRIQKMQRARQAEQVRIEAILHKISNKEYLIEKTILNKDNETILLDKPFMYVQEDFNLKQLFEWLKIYMHIHRYQCSELEATDYKSFEVDMYPLLRLFREGKVERYEALYGKEWWKKEDWYKPGMEWVHQLVKGGNKIS</sequence>
<gene>
    <name evidence="1" type="ORF">GCM10023331_23940</name>
</gene>
<proteinExistence type="predicted"/>
<dbReference type="EMBL" id="BAABJX010000036">
    <property type="protein sequence ID" value="GAA4838001.1"/>
    <property type="molecule type" value="Genomic_DNA"/>
</dbReference>